<name>A0A6P8W3A7_GYMAC</name>
<feature type="chain" id="PRO_5028071962" evidence="1">
    <location>
        <begin position="25"/>
        <end position="237"/>
    </location>
</feature>
<dbReference type="GeneID" id="117560173"/>
<sequence>MKMAGLCWISVLLAVSLSIGDCATLKLDYVKRIAQLIQKNFQQNGKQFSVAVNIPEVPKTTKELEEVILPVNREKFNDDLGKGKVYKGNNAVVAIPQRKDTYTDHAEAQVLDNLGNLANTHKGNILVLYSWLSPCGDKCTNINNQNNILTKIKEKVKPKWKSFAFVFHTVYTWFMDNNKNKKDIPEADIKMTFRNLRQVIVDDNIFRCYKPEKKKFQCVKCFQNPLDVDPVAACVKK</sequence>
<dbReference type="OrthoDB" id="8940185at2759"/>
<feature type="signal peptide" evidence="1">
    <location>
        <begin position="1"/>
        <end position="24"/>
    </location>
</feature>
<evidence type="ECO:0000313" key="2">
    <source>
        <dbReference type="Proteomes" id="UP000515161"/>
    </source>
</evidence>
<dbReference type="RefSeq" id="XP_034092888.1">
    <property type="nucleotide sequence ID" value="XM_034236997.1"/>
</dbReference>
<proteinExistence type="predicted"/>
<evidence type="ECO:0000256" key="1">
    <source>
        <dbReference type="SAM" id="SignalP"/>
    </source>
</evidence>
<accession>A0A6P8W3A7</accession>
<dbReference type="KEGG" id="gacu:117560173"/>
<evidence type="ECO:0000313" key="3">
    <source>
        <dbReference type="RefSeq" id="XP_034092888.1"/>
    </source>
</evidence>
<dbReference type="Proteomes" id="UP000515161">
    <property type="component" value="Unplaced"/>
</dbReference>
<gene>
    <name evidence="3" type="primary">LOC117560173</name>
</gene>
<dbReference type="InParanoid" id="A0A6P8W3A7"/>
<keyword evidence="2" id="KW-1185">Reference proteome</keyword>
<dbReference type="Pfam" id="PF18744">
    <property type="entry name" value="SNAD1"/>
    <property type="match status" value="1"/>
</dbReference>
<dbReference type="InterPro" id="IPR040958">
    <property type="entry name" value="SNAD1"/>
</dbReference>
<organism evidence="2 3">
    <name type="scientific">Gymnodraco acuticeps</name>
    <name type="common">Antarctic dragonfish</name>
    <dbReference type="NCBI Taxonomy" id="8218"/>
    <lineage>
        <taxon>Eukaryota</taxon>
        <taxon>Metazoa</taxon>
        <taxon>Chordata</taxon>
        <taxon>Craniata</taxon>
        <taxon>Vertebrata</taxon>
        <taxon>Euteleostomi</taxon>
        <taxon>Actinopterygii</taxon>
        <taxon>Neopterygii</taxon>
        <taxon>Teleostei</taxon>
        <taxon>Neoteleostei</taxon>
        <taxon>Acanthomorphata</taxon>
        <taxon>Eupercaria</taxon>
        <taxon>Perciformes</taxon>
        <taxon>Notothenioidei</taxon>
        <taxon>Bathydraconidae</taxon>
        <taxon>Gymnodraco</taxon>
    </lineage>
</organism>
<keyword evidence="1" id="KW-0732">Signal</keyword>
<dbReference type="AlphaFoldDB" id="A0A6P8W3A7"/>
<reference evidence="3" key="1">
    <citation type="submission" date="2025-08" db="UniProtKB">
        <authorList>
            <consortium name="RefSeq"/>
        </authorList>
    </citation>
    <scope>IDENTIFICATION</scope>
</reference>
<protein>
    <submittedName>
        <fullName evidence="3">Uncharacterized protein LOC117560173</fullName>
    </submittedName>
</protein>